<dbReference type="Proteomes" id="UP001333110">
    <property type="component" value="Unassembled WGS sequence"/>
</dbReference>
<keyword evidence="2" id="KW-0378">Hydrolase</keyword>
<dbReference type="AlphaFoldDB" id="A0AAN7NRN7"/>
<name>A0AAN7NRN7_MYCAM</name>
<dbReference type="EMBL" id="JAUNZN010000001">
    <property type="protein sequence ID" value="KAK4829751.1"/>
    <property type="molecule type" value="Genomic_DNA"/>
</dbReference>
<evidence type="ECO:0000256" key="3">
    <source>
        <dbReference type="ARBA" id="ARBA00022833"/>
    </source>
</evidence>
<feature type="domain" description="ADAMTS cysteine-rich" evidence="6">
    <location>
        <begin position="1"/>
        <end position="57"/>
    </location>
</feature>
<sequence>MYDVNKQCELMFGLGSQVCPYLKQCKRLWCTSTEGVHKGCRTQHMPLADGTVCGVGMTKYEQCETASREIQIGIRKRFFTEKLAGHWNRLLREVVTAPTLAEFKEHLDDALSHMV</sequence>
<evidence type="ECO:0000256" key="2">
    <source>
        <dbReference type="ARBA" id="ARBA00022801"/>
    </source>
</evidence>
<evidence type="ECO:0000313" key="7">
    <source>
        <dbReference type="EMBL" id="KAK4829751.1"/>
    </source>
</evidence>
<keyword evidence="4" id="KW-1015">Disulfide bond</keyword>
<evidence type="ECO:0000259" key="6">
    <source>
        <dbReference type="Pfam" id="PF17771"/>
    </source>
</evidence>
<evidence type="ECO:0000313" key="8">
    <source>
        <dbReference type="Proteomes" id="UP001333110"/>
    </source>
</evidence>
<evidence type="ECO:0000256" key="5">
    <source>
        <dbReference type="ARBA" id="ARBA00023180"/>
    </source>
</evidence>
<dbReference type="GO" id="GO:0046872">
    <property type="term" value="F:metal ion binding"/>
    <property type="evidence" value="ECO:0007669"/>
    <property type="project" value="UniProtKB-KW"/>
</dbReference>
<organism evidence="7 8">
    <name type="scientific">Mycteria americana</name>
    <name type="common">Wood stork</name>
    <dbReference type="NCBI Taxonomy" id="33587"/>
    <lineage>
        <taxon>Eukaryota</taxon>
        <taxon>Metazoa</taxon>
        <taxon>Chordata</taxon>
        <taxon>Craniata</taxon>
        <taxon>Vertebrata</taxon>
        <taxon>Euteleostomi</taxon>
        <taxon>Archelosauria</taxon>
        <taxon>Archosauria</taxon>
        <taxon>Dinosauria</taxon>
        <taxon>Saurischia</taxon>
        <taxon>Theropoda</taxon>
        <taxon>Coelurosauria</taxon>
        <taxon>Aves</taxon>
        <taxon>Neognathae</taxon>
        <taxon>Neoaves</taxon>
        <taxon>Aequornithes</taxon>
        <taxon>Ciconiiformes</taxon>
        <taxon>Ciconiidae</taxon>
        <taxon>Mycteria</taxon>
    </lineage>
</organism>
<keyword evidence="8" id="KW-1185">Reference proteome</keyword>
<reference evidence="7 8" key="1">
    <citation type="journal article" date="2023" name="J. Hered.">
        <title>Chromosome-level genome of the wood stork (Mycteria americana) provides insight into avian chromosome evolution.</title>
        <authorList>
            <person name="Flamio R. Jr."/>
            <person name="Ramstad K.M."/>
        </authorList>
    </citation>
    <scope>NUCLEOTIDE SEQUENCE [LARGE SCALE GENOMIC DNA]</scope>
    <source>
        <strain evidence="7">JAX WOST 10</strain>
    </source>
</reference>
<gene>
    <name evidence="7" type="ORF">QYF61_006460</name>
</gene>
<evidence type="ECO:0000256" key="1">
    <source>
        <dbReference type="ARBA" id="ARBA00022723"/>
    </source>
</evidence>
<comment type="caution">
    <text evidence="7">The sequence shown here is derived from an EMBL/GenBank/DDBJ whole genome shotgun (WGS) entry which is preliminary data.</text>
</comment>
<dbReference type="Gene3D" id="3.40.1620.60">
    <property type="match status" value="1"/>
</dbReference>
<proteinExistence type="predicted"/>
<evidence type="ECO:0000256" key="4">
    <source>
        <dbReference type="ARBA" id="ARBA00023157"/>
    </source>
</evidence>
<dbReference type="GO" id="GO:0016787">
    <property type="term" value="F:hydrolase activity"/>
    <property type="evidence" value="ECO:0007669"/>
    <property type="project" value="UniProtKB-KW"/>
</dbReference>
<keyword evidence="3" id="KW-0862">Zinc</keyword>
<keyword evidence="5" id="KW-0325">Glycoprotein</keyword>
<keyword evidence="1" id="KW-0479">Metal-binding</keyword>
<dbReference type="InterPro" id="IPR041645">
    <property type="entry name" value="ADAMTS_CR_2"/>
</dbReference>
<dbReference type="Pfam" id="PF17771">
    <property type="entry name" value="ADAMTS_CR_2"/>
    <property type="match status" value="1"/>
</dbReference>
<protein>
    <recommendedName>
        <fullName evidence="6">ADAMTS cysteine-rich domain-containing protein</fullName>
    </recommendedName>
</protein>
<accession>A0AAN7NRN7</accession>